<sequence>MRTAKQKLSPVSWKEVTVNGGFWQEIQKINSTVTIPLQYIRMEERGGIEALKLNWKPGDSNKPHHFWDSDIGKWIEAAAYSLAKHSDPELEKKIDDLVDLIEAGQQEDGYFNTFYNLVDPGKRWTNLYYMHELYCAGHLAEGAVAYYLATGKKKLLDIICRFMDHIDSRFGPQTGKVHGYCGHPEIELALVKMYQVTGEERYLRLSKFFIDERGQQPYYFELESLSRGVNVEVKADRPRHLKHYLCCQGPFAQYQSHLPVREQDAPVGHAVRAMYLYAGMADVAAETGDHTLLDACEVLWKRLTEKQLYITGGIGQSSDGERFTFDYDLPNEITYNETCASIGLVFWAHRLLQFNGDGKYADVMERALYNGIMSGVNLEGDRFFYANYLSVYPDRFKYGSTLITERMAPTRQGWFEVACCPPNLARLVASIGQYMYSTSTDGIYVHLYNDNESKLDLIDNQVILTQKTEYPWDGHIGITVNPENDAEFMIALRRPGWCQNAEIKVNNAVIDVEVRKGYWIVNRLWKQGDVIEIILDMPVQRIETHPSVRTNTAKVALQRGPIVYCFEEIDNAKDLNDVSLVSDADISARYEEDLLGGVVTLETKGRRRDTSTWDGQLYQPVKSEKMDITIKAVPYFAWANRGPGEMVVWVKQEE</sequence>
<feature type="domain" description="Non-reducing end beta-L-arabinofuranosidase-like GH127 C-terminal" evidence="3">
    <location>
        <begin position="539"/>
        <end position="651"/>
    </location>
</feature>
<gene>
    <name evidence="4" type="ORF">G9U52_20215</name>
</gene>
<dbReference type="InterPro" id="IPR049046">
    <property type="entry name" value="Beta-AFase-like_GH127_middle"/>
</dbReference>
<dbReference type="Pfam" id="PF07944">
    <property type="entry name" value="Beta-AFase-like_GH127_cat"/>
    <property type="match status" value="1"/>
</dbReference>
<feature type="domain" description="Non-reducing end beta-L-arabinofuranosidase-like GH127 middle" evidence="2">
    <location>
        <begin position="442"/>
        <end position="537"/>
    </location>
</feature>
<evidence type="ECO:0000259" key="3">
    <source>
        <dbReference type="Pfam" id="PF20737"/>
    </source>
</evidence>
<evidence type="ECO:0000259" key="1">
    <source>
        <dbReference type="Pfam" id="PF07944"/>
    </source>
</evidence>
<name>A0ABX0JD70_9BACL</name>
<dbReference type="InterPro" id="IPR008928">
    <property type="entry name" value="6-hairpin_glycosidase_sf"/>
</dbReference>
<feature type="domain" description="Non-reducing end beta-L-arabinofuranosidase-like GH127 catalytic" evidence="1">
    <location>
        <begin position="15"/>
        <end position="432"/>
    </location>
</feature>
<dbReference type="Pfam" id="PF20736">
    <property type="entry name" value="Glyco_hydro127M"/>
    <property type="match status" value="1"/>
</dbReference>
<dbReference type="Proteomes" id="UP001165962">
    <property type="component" value="Unassembled WGS sequence"/>
</dbReference>
<keyword evidence="5" id="KW-1185">Reference proteome</keyword>
<evidence type="ECO:0000259" key="2">
    <source>
        <dbReference type="Pfam" id="PF20736"/>
    </source>
</evidence>
<organism evidence="4 5">
    <name type="scientific">Paenibacillus agricola</name>
    <dbReference type="NCBI Taxonomy" id="2716264"/>
    <lineage>
        <taxon>Bacteria</taxon>
        <taxon>Bacillati</taxon>
        <taxon>Bacillota</taxon>
        <taxon>Bacilli</taxon>
        <taxon>Bacillales</taxon>
        <taxon>Paenibacillaceae</taxon>
        <taxon>Paenibacillus</taxon>
    </lineage>
</organism>
<evidence type="ECO:0000313" key="4">
    <source>
        <dbReference type="EMBL" id="NHN32169.1"/>
    </source>
</evidence>
<dbReference type="Pfam" id="PF20737">
    <property type="entry name" value="Glyco_hydro127C"/>
    <property type="match status" value="1"/>
</dbReference>
<proteinExistence type="predicted"/>
<accession>A0ABX0JD70</accession>
<protein>
    <submittedName>
        <fullName evidence="4">Glycoside hydrolase family 127 protein</fullName>
    </submittedName>
</protein>
<dbReference type="GO" id="GO:0016787">
    <property type="term" value="F:hydrolase activity"/>
    <property type="evidence" value="ECO:0007669"/>
    <property type="project" value="UniProtKB-KW"/>
</dbReference>
<reference evidence="4" key="1">
    <citation type="submission" date="2020-03" db="EMBL/GenBank/DDBJ databases">
        <title>Draft sequencing of Paenibacilllus sp. S3N08.</title>
        <authorList>
            <person name="Kim D.-U."/>
        </authorList>
    </citation>
    <scope>NUCLEOTIDE SEQUENCE</scope>
    <source>
        <strain evidence="4">S3N08</strain>
    </source>
</reference>
<dbReference type="PANTHER" id="PTHR43465">
    <property type="entry name" value="DUF1680 DOMAIN PROTEIN (AFU_ORTHOLOGUE AFUA_1G08910)"/>
    <property type="match status" value="1"/>
</dbReference>
<evidence type="ECO:0000313" key="5">
    <source>
        <dbReference type="Proteomes" id="UP001165962"/>
    </source>
</evidence>
<dbReference type="EMBL" id="JAAOIW010000007">
    <property type="protein sequence ID" value="NHN32169.1"/>
    <property type="molecule type" value="Genomic_DNA"/>
</dbReference>
<comment type="caution">
    <text evidence="4">The sequence shown here is derived from an EMBL/GenBank/DDBJ whole genome shotgun (WGS) entry which is preliminary data.</text>
</comment>
<dbReference type="InterPro" id="IPR049174">
    <property type="entry name" value="Beta-AFase-like"/>
</dbReference>
<dbReference type="InterPro" id="IPR012878">
    <property type="entry name" value="Beta-AFase-like_GH127_cat"/>
</dbReference>
<dbReference type="InterPro" id="IPR049049">
    <property type="entry name" value="Beta-AFase-like_GH127_C"/>
</dbReference>
<dbReference type="SUPFAM" id="SSF48208">
    <property type="entry name" value="Six-hairpin glycosidases"/>
    <property type="match status" value="1"/>
</dbReference>
<dbReference type="PANTHER" id="PTHR43465:SF2">
    <property type="entry name" value="DUF1680 DOMAIN PROTEIN (AFU_ORTHOLOGUE AFUA_1G08910)"/>
    <property type="match status" value="1"/>
</dbReference>
<keyword evidence="4" id="KW-0378">Hydrolase</keyword>